<feature type="domain" description="Methyl-accepting transducer" evidence="8">
    <location>
        <begin position="391"/>
        <end position="641"/>
    </location>
</feature>
<dbReference type="Gene3D" id="1.10.287.950">
    <property type="entry name" value="Methyl-accepting chemotaxis protein"/>
    <property type="match status" value="1"/>
</dbReference>
<dbReference type="eggNOG" id="COG0840">
    <property type="taxonomic scope" value="Bacteria"/>
</dbReference>
<dbReference type="PROSITE" id="PS50111">
    <property type="entry name" value="CHEMOTAXIS_TRANSDUC_2"/>
    <property type="match status" value="1"/>
</dbReference>
<sequence length="659" mass="72735">MKIAHVTRVTTFSYVAIALVLVGLLLWSLLKFRDAFDQNEAYTKVWEASAITLKQKIESYLATGEASELQASEHYITDNIHPLLNTLPQDIQTPIQSSLDTVLNTLQTDVRAAGKLSGNPFALIENNERQMILSMDYLHASIEKYIDQHPIEKVQGYLRSQGEIYVSLTDLSIAKTTYLNAPTSANKQLLIEANNQLIQAVEHFSELPVLATGNADEESGGDDLAALMGWGEEESTDATSLEDPLEETKSELLTWSKRYLKDVESSQNTVNQVAKTQDLIRKQIRKLEDALAAGVSTIQLSAQKTQQHTIIAFSVFVIIMLATTILTHLFQSKVVVNSAKNLYNAVKSLTEDENTTSLKQPKRHNELADVTRYLNKYLEQIEQQKSTREVELRNISTSLNEMLHAFGKVHETSLSTRQALDETMELTAQVDVLASKAEVRAKEVESYAKDTSSSMEQSRKQAHLLAEANNTTVSRLQTSKGALMSLESSVSNANSIVTGIRDISEQTNLLALNAAIEAARAGEHGRGFAVVASEVRSLSSRTQQSLEEITAIFSSLTTSTDSLRKNLDLIESATSEQRGLTTDLGHSAEEVLEKSQQSSRLSQKATGYAADQKLGMNSLNTSVEKIRTQAEESEQFLSNMANQIKQKISDITSTLGIQS</sequence>
<dbReference type="Gene3D" id="6.10.340.10">
    <property type="match status" value="1"/>
</dbReference>
<evidence type="ECO:0000256" key="3">
    <source>
        <dbReference type="ARBA" id="ARBA00022989"/>
    </source>
</evidence>
<evidence type="ECO:0000256" key="2">
    <source>
        <dbReference type="ARBA" id="ARBA00022692"/>
    </source>
</evidence>
<dbReference type="GO" id="GO:0007165">
    <property type="term" value="P:signal transduction"/>
    <property type="evidence" value="ECO:0007669"/>
    <property type="project" value="UniProtKB-KW"/>
</dbReference>
<reference evidence="9 10" key="1">
    <citation type="journal article" date="2012" name="Stand. Genomic Sci.">
        <title>Complete genome sequence of the melanogenic marine bacterium Marinomonas mediterranea type strain (MMB-1(T)).</title>
        <authorList>
            <person name="Lucas-Elio P."/>
            <person name="Goodwin L."/>
            <person name="Woyke T."/>
            <person name="Pitluck S."/>
            <person name="Nolan M."/>
            <person name="Kyrpides N.C."/>
            <person name="Detter J.C."/>
            <person name="Copeland A."/>
            <person name="Teshima H."/>
            <person name="Bruce D."/>
            <person name="Detter C."/>
            <person name="Tapia R."/>
            <person name="Han S."/>
            <person name="Land M.L."/>
            <person name="Ivanova N."/>
            <person name="Mikhailova N."/>
            <person name="Johnston A.W."/>
            <person name="Sanchez-Amat A."/>
        </authorList>
    </citation>
    <scope>NUCLEOTIDE SEQUENCE [LARGE SCALE GENOMIC DNA]</scope>
    <source>
        <strain evidence="10">ATCC 700492 / JCM 21426 / NBRC 103028 / MMB-1</strain>
    </source>
</reference>
<evidence type="ECO:0000256" key="1">
    <source>
        <dbReference type="ARBA" id="ARBA00004141"/>
    </source>
</evidence>
<dbReference type="KEGG" id="mme:Marme_4004"/>
<dbReference type="GO" id="GO:0016020">
    <property type="term" value="C:membrane"/>
    <property type="evidence" value="ECO:0007669"/>
    <property type="project" value="UniProtKB-SubCell"/>
</dbReference>
<keyword evidence="4 7" id="KW-0472">Membrane</keyword>
<gene>
    <name evidence="9" type="ordered locus">Marme_4004</name>
</gene>
<dbReference type="AlphaFoldDB" id="F2JZC7"/>
<evidence type="ECO:0000256" key="6">
    <source>
        <dbReference type="PROSITE-ProRule" id="PRU00284"/>
    </source>
</evidence>
<proteinExistence type="predicted"/>
<organism evidence="9 10">
    <name type="scientific">Marinomonas mediterranea (strain ATCC 700492 / JCM 21426 / NBRC 103028 / MMB-1)</name>
    <dbReference type="NCBI Taxonomy" id="717774"/>
    <lineage>
        <taxon>Bacteria</taxon>
        <taxon>Pseudomonadati</taxon>
        <taxon>Pseudomonadota</taxon>
        <taxon>Gammaproteobacteria</taxon>
        <taxon>Oceanospirillales</taxon>
        <taxon>Oceanospirillaceae</taxon>
        <taxon>Marinomonas</taxon>
    </lineage>
</organism>
<keyword evidence="5 6" id="KW-0807">Transducer</keyword>
<dbReference type="PANTHER" id="PTHR32089:SF119">
    <property type="entry name" value="METHYL-ACCEPTING CHEMOTAXIS PROTEIN CTPL"/>
    <property type="match status" value="1"/>
</dbReference>
<keyword evidence="10" id="KW-1185">Reference proteome</keyword>
<evidence type="ECO:0000313" key="9">
    <source>
        <dbReference type="EMBL" id="ADZ93212.1"/>
    </source>
</evidence>
<accession>F2JZC7</accession>
<evidence type="ECO:0000256" key="7">
    <source>
        <dbReference type="SAM" id="Phobius"/>
    </source>
</evidence>
<feature type="transmembrane region" description="Helical" evidence="7">
    <location>
        <begin position="12"/>
        <end position="30"/>
    </location>
</feature>
<dbReference type="Proteomes" id="UP000001062">
    <property type="component" value="Chromosome"/>
</dbReference>
<dbReference type="Pfam" id="PF00015">
    <property type="entry name" value="MCPsignal"/>
    <property type="match status" value="1"/>
</dbReference>
<dbReference type="EMBL" id="CP002583">
    <property type="protein sequence ID" value="ADZ93212.1"/>
    <property type="molecule type" value="Genomic_DNA"/>
</dbReference>
<feature type="transmembrane region" description="Helical" evidence="7">
    <location>
        <begin position="310"/>
        <end position="330"/>
    </location>
</feature>
<keyword evidence="2 7" id="KW-0812">Transmembrane</keyword>
<dbReference type="HOGENOM" id="CLU_000445_107_27_6"/>
<dbReference type="RefSeq" id="WP_013663114.1">
    <property type="nucleotide sequence ID" value="NC_015276.1"/>
</dbReference>
<dbReference type="STRING" id="717774.Marme_4004"/>
<dbReference type="SMART" id="SM00283">
    <property type="entry name" value="MA"/>
    <property type="match status" value="1"/>
</dbReference>
<keyword evidence="3 7" id="KW-1133">Transmembrane helix</keyword>
<evidence type="ECO:0000313" key="10">
    <source>
        <dbReference type="Proteomes" id="UP000001062"/>
    </source>
</evidence>
<dbReference type="GO" id="GO:0006935">
    <property type="term" value="P:chemotaxis"/>
    <property type="evidence" value="ECO:0007669"/>
    <property type="project" value="UniProtKB-ARBA"/>
</dbReference>
<protein>
    <submittedName>
        <fullName evidence="9">Methyl-accepting chemotaxis sensory transducer</fullName>
    </submittedName>
</protein>
<dbReference type="InterPro" id="IPR004089">
    <property type="entry name" value="MCPsignal_dom"/>
</dbReference>
<dbReference type="SUPFAM" id="SSF58104">
    <property type="entry name" value="Methyl-accepting chemotaxis protein (MCP) signaling domain"/>
    <property type="match status" value="1"/>
</dbReference>
<name>F2JZC7_MARM1</name>
<dbReference type="PANTHER" id="PTHR32089">
    <property type="entry name" value="METHYL-ACCEPTING CHEMOTAXIS PROTEIN MCPB"/>
    <property type="match status" value="1"/>
</dbReference>
<evidence type="ECO:0000256" key="5">
    <source>
        <dbReference type="ARBA" id="ARBA00023224"/>
    </source>
</evidence>
<evidence type="ECO:0000259" key="8">
    <source>
        <dbReference type="PROSITE" id="PS50111"/>
    </source>
</evidence>
<evidence type="ECO:0000256" key="4">
    <source>
        <dbReference type="ARBA" id="ARBA00023136"/>
    </source>
</evidence>
<dbReference type="PATRIC" id="fig|717774.3.peg.4131"/>
<comment type="subcellular location">
    <subcellularLocation>
        <location evidence="1">Membrane</location>
        <topology evidence="1">Multi-pass membrane protein</topology>
    </subcellularLocation>
</comment>